<dbReference type="SMART" id="SM01204">
    <property type="entry name" value="FIST_C"/>
    <property type="match status" value="1"/>
</dbReference>
<dbReference type="PIRSF" id="PIRSF018953">
    <property type="entry name" value="UCP018953"/>
    <property type="match status" value="1"/>
</dbReference>
<evidence type="ECO:0000256" key="3">
    <source>
        <dbReference type="ARBA" id="ARBA00022692"/>
    </source>
</evidence>
<keyword evidence="3" id="KW-0812">Transmembrane</keyword>
<evidence type="ECO:0000256" key="1">
    <source>
        <dbReference type="ARBA" id="ARBA00004651"/>
    </source>
</evidence>
<evidence type="ECO:0000259" key="6">
    <source>
        <dbReference type="SMART" id="SM00897"/>
    </source>
</evidence>
<dbReference type="PANTHER" id="PTHR14939:SF5">
    <property type="entry name" value="F-BOX ONLY PROTEIN 22"/>
    <property type="match status" value="1"/>
</dbReference>
<dbReference type="InterPro" id="IPR019494">
    <property type="entry name" value="FIST_C"/>
</dbReference>
<keyword evidence="4" id="KW-1133">Transmembrane helix</keyword>
<dbReference type="InterPro" id="IPR016741">
    <property type="entry name" value="UCP018953"/>
</dbReference>
<evidence type="ECO:0000313" key="8">
    <source>
        <dbReference type="EMBL" id="CAA9514492.1"/>
    </source>
</evidence>
<evidence type="ECO:0000259" key="7">
    <source>
        <dbReference type="SMART" id="SM01204"/>
    </source>
</evidence>
<keyword evidence="5" id="KW-0472">Membrane</keyword>
<keyword evidence="2" id="KW-1003">Cell membrane</keyword>
<reference evidence="8" key="1">
    <citation type="submission" date="2020-02" db="EMBL/GenBank/DDBJ databases">
        <authorList>
            <person name="Meier V. D."/>
        </authorList>
    </citation>
    <scope>NUCLEOTIDE SEQUENCE</scope>
    <source>
        <strain evidence="8">AVDCRST_MAG13</strain>
    </source>
</reference>
<dbReference type="GO" id="GO:0005886">
    <property type="term" value="C:plasma membrane"/>
    <property type="evidence" value="ECO:0007669"/>
    <property type="project" value="UniProtKB-SubCell"/>
</dbReference>
<gene>
    <name evidence="8" type="ORF">AVDCRST_MAG13-2991</name>
</gene>
<organism evidence="8">
    <name type="scientific">uncultured Solirubrobacteraceae bacterium</name>
    <dbReference type="NCBI Taxonomy" id="1162706"/>
    <lineage>
        <taxon>Bacteria</taxon>
        <taxon>Bacillati</taxon>
        <taxon>Actinomycetota</taxon>
        <taxon>Thermoleophilia</taxon>
        <taxon>Solirubrobacterales</taxon>
        <taxon>Solirubrobacteraceae</taxon>
        <taxon>environmental samples</taxon>
    </lineage>
</organism>
<name>A0A6J4T5Q5_9ACTN</name>
<proteinExistence type="predicted"/>
<sequence length="385" mass="38861">MRIGTGLSEHPDPRTAAVEAATRARAGLGAGTADLVCCFFTGAHLDDPEGTLDGVHEALAPGALVGCGAAGVVGPGREVEGGDAVVVWAADLGEGSAETFHAAVAQVEDGVRVEGFPVLEGASGTILLPDPFSFPTDRVLAELAHAAPGVPVLGGLASARGPQGTGTLLVDDRVVSGGAAGVVLRDLELLPCVSQGAAPVGPELTVTASEDNVILELAGRPALARLRQVLDDELTDVEREMLTGGLLLGLVIEGGKPEYLQGDFLVRGLIGVDPEVGSVAVGAPVRPGQVVRLHARDAASADRDLRDALELRRVALGGRPPAGSLVFTCNGRGRGMFGVADHDALALRDAFASAPAAGFFAAGEIGPVGGEPFLHSFTATVAVFG</sequence>
<dbReference type="Pfam" id="PF08495">
    <property type="entry name" value="FIST"/>
    <property type="match status" value="1"/>
</dbReference>
<comment type="subcellular location">
    <subcellularLocation>
        <location evidence="1">Cell membrane</location>
        <topology evidence="1">Multi-pass membrane protein</topology>
    </subcellularLocation>
</comment>
<accession>A0A6J4T5Q5</accession>
<feature type="domain" description="FIST" evidence="6">
    <location>
        <begin position="32"/>
        <end position="221"/>
    </location>
</feature>
<dbReference type="InterPro" id="IPR013702">
    <property type="entry name" value="FIST_domain_N"/>
</dbReference>
<protein>
    <recommendedName>
        <fullName evidence="9">Histidine kinase</fullName>
    </recommendedName>
</protein>
<dbReference type="Pfam" id="PF10442">
    <property type="entry name" value="FIST_C"/>
    <property type="match status" value="1"/>
</dbReference>
<evidence type="ECO:0008006" key="9">
    <source>
        <dbReference type="Google" id="ProtNLM"/>
    </source>
</evidence>
<dbReference type="AlphaFoldDB" id="A0A6J4T5Q5"/>
<evidence type="ECO:0000256" key="5">
    <source>
        <dbReference type="ARBA" id="ARBA00023136"/>
    </source>
</evidence>
<evidence type="ECO:0000256" key="4">
    <source>
        <dbReference type="ARBA" id="ARBA00022989"/>
    </source>
</evidence>
<evidence type="ECO:0000256" key="2">
    <source>
        <dbReference type="ARBA" id="ARBA00022475"/>
    </source>
</evidence>
<dbReference type="SMART" id="SM00897">
    <property type="entry name" value="FIST"/>
    <property type="match status" value="1"/>
</dbReference>
<dbReference type="EMBL" id="CADCVO010000486">
    <property type="protein sequence ID" value="CAA9514492.1"/>
    <property type="molecule type" value="Genomic_DNA"/>
</dbReference>
<dbReference type="PANTHER" id="PTHR14939">
    <property type="entry name" value="F-BOX ONLY PROTEIN 22"/>
    <property type="match status" value="1"/>
</dbReference>
<feature type="domain" description="FIST C-domain" evidence="7">
    <location>
        <begin position="222"/>
        <end position="368"/>
    </location>
</feature>